<dbReference type="Proteomes" id="UP000018439">
    <property type="component" value="Chromosome"/>
</dbReference>
<sequence length="362" mass="41415">MRRTLKLILVFLSFLALVVLFLLTIFWFRNRAFLGNPEEEFMGYLDQNQFDFNSQKLVKGDKLPFFNSDFYQNDIVLLGEIHGYADVQEIDEALFIHLNKTKGTRTYLIELDEAGAAQLNKYLSTSPKDNALLESAVLKLREVVPQQAGKQWIQKWSNLYDYNLNLPTSAKIKVVGLDWAEHQKGQGLSRDEIMVENFKQAIQNEGLVGESFYGFFGLMHVLQEKLPNSDYSYLAARLKKEGYTLSSIVCLDVESEVYLPANDIMPITPKDGKTKLMSMNGPIILLKGVLDFMAITQPHSITLFNLNRSYSPYRVKGIEKLHVRINFIGSDIQMVSKEHCPTDFTQYIVFMRGAKPITPLNE</sequence>
<evidence type="ECO:0000313" key="3">
    <source>
        <dbReference type="Proteomes" id="UP000018439"/>
    </source>
</evidence>
<gene>
    <name evidence="2" type="ORF">Bcop_1821</name>
</gene>
<evidence type="ECO:0000313" key="2">
    <source>
        <dbReference type="EMBL" id="EGJ72009.1"/>
    </source>
</evidence>
<dbReference type="Gene3D" id="3.30.1870.10">
    <property type="entry name" value="EreA-like, domain 2"/>
    <property type="match status" value="1"/>
</dbReference>
<dbReference type="Gene3D" id="3.40.1660.10">
    <property type="entry name" value="EreA-like (biosynthetic domain)"/>
    <property type="match status" value="1"/>
</dbReference>
<name>F3ZRS0_9BACE</name>
<keyword evidence="3" id="KW-1185">Reference proteome</keyword>
<protein>
    <recommendedName>
        <fullName evidence="4">Haem-binding uptake Tiki superfamily ChaN domain-containing protein</fullName>
    </recommendedName>
</protein>
<reference evidence="2 3" key="1">
    <citation type="journal article" date="2011" name="Stand. Genomic Sci.">
        <title>Non-contiguous finished genome sequence of Bacteroides coprosuis type strain (PC139).</title>
        <authorList>
            <person name="Land M."/>
            <person name="Held B."/>
            <person name="Gronow S."/>
            <person name="Abt B."/>
            <person name="Lucas S."/>
            <person name="Del Rio T.G."/>
            <person name="Nolan M."/>
            <person name="Tice H."/>
            <person name="Cheng J.F."/>
            <person name="Pitluck S."/>
            <person name="Liolios K."/>
            <person name="Pagani I."/>
            <person name="Ivanova N."/>
            <person name="Mavromatis K."/>
            <person name="Mikhailova N."/>
            <person name="Pati A."/>
            <person name="Tapia R."/>
            <person name="Han C."/>
            <person name="Goodwin L."/>
            <person name="Chen A."/>
            <person name="Palaniappan K."/>
            <person name="Hauser L."/>
            <person name="Brambilla E.M."/>
            <person name="Rohde M."/>
            <person name="Goker M."/>
            <person name="Detter J.C."/>
            <person name="Woyke T."/>
            <person name="Bristow J."/>
            <person name="Eisen J.A."/>
            <person name="Markowitz V."/>
            <person name="Hugenholtz P."/>
            <person name="Kyrpides N.C."/>
            <person name="Klenk H.P."/>
            <person name="Lapidus A."/>
        </authorList>
    </citation>
    <scope>NUCLEOTIDE SEQUENCE [LARGE SCALE GENOMIC DNA]</scope>
    <source>
        <strain evidence="2 3">DSM 18011</strain>
    </source>
</reference>
<proteinExistence type="predicted"/>
<keyword evidence="1" id="KW-0472">Membrane</keyword>
<dbReference type="STRING" id="679937.Bcop_1821"/>
<dbReference type="SUPFAM" id="SSF159501">
    <property type="entry name" value="EreA/ChaN-like"/>
    <property type="match status" value="1"/>
</dbReference>
<keyword evidence="1" id="KW-0812">Transmembrane</keyword>
<feature type="transmembrane region" description="Helical" evidence="1">
    <location>
        <begin position="7"/>
        <end position="28"/>
    </location>
</feature>
<organism evidence="2 3">
    <name type="scientific">Bacteroides coprosuis DSM 18011</name>
    <dbReference type="NCBI Taxonomy" id="679937"/>
    <lineage>
        <taxon>Bacteria</taxon>
        <taxon>Pseudomonadati</taxon>
        <taxon>Bacteroidota</taxon>
        <taxon>Bacteroidia</taxon>
        <taxon>Bacteroidales</taxon>
        <taxon>Bacteroidaceae</taxon>
        <taxon>Bacteroides</taxon>
    </lineage>
</organism>
<dbReference type="EMBL" id="CM001167">
    <property type="protein sequence ID" value="EGJ72009.1"/>
    <property type="molecule type" value="Genomic_DNA"/>
</dbReference>
<keyword evidence="1" id="KW-1133">Transmembrane helix</keyword>
<accession>F3ZRS0</accession>
<dbReference type="HOGENOM" id="CLU_789135_0_0_10"/>
<dbReference type="OrthoDB" id="699839at2"/>
<dbReference type="AlphaFoldDB" id="F3ZRS0"/>
<dbReference type="eggNOG" id="COG2312">
    <property type="taxonomic scope" value="Bacteria"/>
</dbReference>
<evidence type="ECO:0008006" key="4">
    <source>
        <dbReference type="Google" id="ProtNLM"/>
    </source>
</evidence>
<evidence type="ECO:0000256" key="1">
    <source>
        <dbReference type="SAM" id="Phobius"/>
    </source>
</evidence>